<evidence type="ECO:0000313" key="16">
    <source>
        <dbReference type="EMBL" id="THJ40383.1"/>
    </source>
</evidence>
<dbReference type="OrthoDB" id="9774769at2"/>
<dbReference type="PANTHER" id="PTHR30081:SF8">
    <property type="entry name" value="PROTEIN TRANSLOCASE SUBUNIT SECF"/>
    <property type="match status" value="1"/>
</dbReference>
<dbReference type="InterPro" id="IPR055344">
    <property type="entry name" value="SecD_SecF_C_bact"/>
</dbReference>
<organism evidence="13 23">
    <name type="scientific">Aeromonas veronii</name>
    <dbReference type="NCBI Taxonomy" id="654"/>
    <lineage>
        <taxon>Bacteria</taxon>
        <taxon>Pseudomonadati</taxon>
        <taxon>Pseudomonadota</taxon>
        <taxon>Gammaproteobacteria</taxon>
        <taxon>Aeromonadales</taxon>
        <taxon>Aeromonadaceae</taxon>
        <taxon>Aeromonas</taxon>
    </lineage>
</organism>
<dbReference type="AlphaFoldDB" id="A0A0T6MSK6"/>
<accession>A0A0T6MSK6</accession>
<accession>A0A318DIF5</accession>
<evidence type="ECO:0000256" key="7">
    <source>
        <dbReference type="ARBA" id="ARBA00023010"/>
    </source>
</evidence>
<dbReference type="STRING" id="654.AMS64_11700"/>
<comment type="function">
    <text evidence="9">Part of the Sec protein translocase complex. Interacts with the SecYEG preprotein conducting channel. SecDF uses the proton motive force (PMF) to complete protein translocation after the ATP-dependent function of SecA.</text>
</comment>
<dbReference type="Proteomes" id="UP000281725">
    <property type="component" value="Unassembled WGS sequence"/>
</dbReference>
<dbReference type="HAMAP" id="MF_01464_B">
    <property type="entry name" value="SecF_B"/>
    <property type="match status" value="1"/>
</dbReference>
<feature type="domain" description="Protein export membrane protein SecD/SecF C-terminal" evidence="10">
    <location>
        <begin position="110"/>
        <end position="292"/>
    </location>
</feature>
<keyword evidence="3 9" id="KW-1003">Cell membrane</keyword>
<evidence type="ECO:0000313" key="21">
    <source>
        <dbReference type="Proteomes" id="UP000281725"/>
    </source>
</evidence>
<feature type="transmembrane region" description="Helical" evidence="9">
    <location>
        <begin position="20"/>
        <end position="36"/>
    </location>
</feature>
<dbReference type="EMBL" id="CP033604">
    <property type="protein sequence ID" value="AYV36982.1"/>
    <property type="molecule type" value="Genomic_DNA"/>
</dbReference>
<evidence type="ECO:0000313" key="19">
    <source>
        <dbReference type="Proteomes" id="UP000241986"/>
    </source>
</evidence>
<keyword evidence="2 9" id="KW-0813">Transport</keyword>
<dbReference type="Proteomes" id="UP000241986">
    <property type="component" value="Unassembled WGS sequence"/>
</dbReference>
<evidence type="ECO:0000313" key="11">
    <source>
        <dbReference type="EMBL" id="ANB54983.1"/>
    </source>
</evidence>
<proteinExistence type="inferred from homology"/>
<reference evidence="11 18" key="1">
    <citation type="journal article" date="2016" name="J. Clin. Microbiol.">
        <title>Detection and Whole-Genome Sequencing of Carbapenemase-Producing Aeromonas hydrophila Isolates from Routine Perirectal Surveillance Culture.</title>
        <authorList>
            <person name="Hughes H.Y."/>
            <person name="Conlan S.P."/>
            <person name="Lau A.F."/>
            <person name="Dekker J.P."/>
            <person name="Michelin A.V."/>
            <person name="Youn J.H."/>
            <person name="Henderson D.K."/>
            <person name="Frank K.M."/>
            <person name="Segre J.A."/>
            <person name="Palmore T.N."/>
        </authorList>
    </citation>
    <scope>NUCLEOTIDE SEQUENCE [LARGE SCALE GENOMIC DNA]</scope>
    <source>
        <strain evidence="11 18">AVNIH1</strain>
    </source>
</reference>
<gene>
    <name evidence="9 13" type="primary">secF</name>
    <name evidence="17" type="ORF">CF123_08020</name>
    <name evidence="15" type="ORF">D6R50_01460</name>
    <name evidence="14" type="ORF">DAA48_00315</name>
    <name evidence="16" type="ORF">E8Q35_19365</name>
    <name evidence="12" type="ORF">EFI48_09240</name>
    <name evidence="13" type="ORF">NS965_12485</name>
    <name evidence="11" type="ORF">WM43_21165</name>
</gene>
<evidence type="ECO:0000313" key="22">
    <source>
        <dbReference type="Proteomes" id="UP000309618"/>
    </source>
</evidence>
<protein>
    <recommendedName>
        <fullName evidence="9">Protein-export membrane protein SecF</fullName>
    </recommendedName>
</protein>
<reference evidence="13" key="8">
    <citation type="submission" date="2022-08" db="EMBL/GenBank/DDBJ databases">
        <title>A global survey of hypervirulent Aeromonas hydrophila identified this emerging pathogen in farmed fish in the lower Mekong River basin.</title>
        <authorList>
            <person name="Xu T."/>
            <person name="Rasmussen-Ivey C.R."/>
            <person name="Moen F.S."/>
            <person name="Fernandez Bravo A."/>
            <person name="Lamy B."/>
            <person name="Beaz-Hidalgo R."/>
            <person name="Khan C.D."/>
            <person name="Castro Escarpulli G."/>
            <person name="Yasin I.S.M."/>
            <person name="Figueras M.J."/>
            <person name="Azzam Sayuti M."/>
            <person name="Karim M.M."/>
            <person name="Alam K.M."/>
            <person name="Le T.T.T."/>
            <person name="Thao N.H.P."/>
            <person name="Addo S."/>
            <person name="Duodu S."/>
            <person name="Ali S."/>
            <person name="Mey S."/>
            <person name="Somony T."/>
            <person name="Liles M.R."/>
        </authorList>
    </citation>
    <scope>NUCLEOTIDE SEQUENCE</scope>
    <source>
        <strain evidence="13">0.14</strain>
    </source>
</reference>
<dbReference type="EMBL" id="SSUX01000018">
    <property type="protein sequence ID" value="THJ40383.1"/>
    <property type="molecule type" value="Genomic_DNA"/>
</dbReference>
<sequence length="315" mass="34700">MFQILHFEKPIPFMRYAKPGVVFSSVLMVVALFFLFDRGLNWGLDFTGGTTIEVGFQQSVSLDKIHDALEEQKIEGATLQHFGSSRDVLFRLTPKEGVKVEQQGNEVLAAAKQLDEGAVLKRVEFVGPSVGDELATDGALAMLASILCILAYVAVRFEWRLALGGILSLVHDVVITLGVFAYFQYEFDLTVLAALMTLVGYSLNDTIVVFDRLRENFRKVRKGDTEYILDLSMTETLSRTIITSGLTFIVVLALLLKGGALIHGFAVAMVIGVAFGTYSSIYVASAFAMFLGVKREHMLPTQVEKEGADQQEILP</sequence>
<dbReference type="eggNOG" id="COG0341">
    <property type="taxonomic scope" value="Bacteria"/>
</dbReference>
<dbReference type="GO" id="GO:0006605">
    <property type="term" value="P:protein targeting"/>
    <property type="evidence" value="ECO:0007669"/>
    <property type="project" value="UniProtKB-UniRule"/>
</dbReference>
<dbReference type="GO" id="GO:0065002">
    <property type="term" value="P:intracellular protein transmembrane transport"/>
    <property type="evidence" value="ECO:0007669"/>
    <property type="project" value="UniProtKB-UniRule"/>
</dbReference>
<dbReference type="EMBL" id="CP014774">
    <property type="protein sequence ID" value="ANB54983.1"/>
    <property type="molecule type" value="Genomic_DNA"/>
</dbReference>
<keyword evidence="7 9" id="KW-0811">Translocation</keyword>
<feature type="transmembrane region" description="Helical" evidence="9">
    <location>
        <begin position="162"/>
        <end position="183"/>
    </location>
</feature>
<dbReference type="PANTHER" id="PTHR30081">
    <property type="entry name" value="PROTEIN-EXPORT MEMBRANE PROTEIN SEC"/>
    <property type="match status" value="1"/>
</dbReference>
<evidence type="ECO:0000256" key="1">
    <source>
        <dbReference type="ARBA" id="ARBA00004651"/>
    </source>
</evidence>
<dbReference type="InterPro" id="IPR022646">
    <property type="entry name" value="SecD/SecF_CS"/>
</dbReference>
<dbReference type="SUPFAM" id="SSF82866">
    <property type="entry name" value="Multidrug efflux transporter AcrB transmembrane domain"/>
    <property type="match status" value="1"/>
</dbReference>
<dbReference type="NCBIfam" id="TIGR00916">
    <property type="entry name" value="2A0604s01"/>
    <property type="match status" value="1"/>
</dbReference>
<reference evidence="14 19" key="3">
    <citation type="submission" date="2018-03" db="EMBL/GenBank/DDBJ databases">
        <title>Aeromonas veronii whole genome sequencing and analysis.</title>
        <authorList>
            <person name="Xie H."/>
            <person name="Liu T."/>
            <person name="Wang K."/>
        </authorList>
    </citation>
    <scope>NUCLEOTIDE SEQUENCE [LARGE SCALE GENOMIC DNA]</scope>
    <source>
        <strain evidence="14 19">XH.VA.1</strain>
    </source>
</reference>
<evidence type="ECO:0000313" key="23">
    <source>
        <dbReference type="Proteomes" id="UP001204061"/>
    </source>
</evidence>
<dbReference type="Proteomes" id="UP000796104">
    <property type="component" value="Unassembled WGS sequence"/>
</dbReference>
<dbReference type="Proteomes" id="UP001204061">
    <property type="component" value="Unassembled WGS sequence"/>
</dbReference>
<comment type="similarity">
    <text evidence="9">Belongs to the SecD/SecF family. SecF subfamily.</text>
</comment>
<feature type="transmembrane region" description="Helical" evidence="9">
    <location>
        <begin position="138"/>
        <end position="155"/>
    </location>
</feature>
<evidence type="ECO:0000313" key="15">
    <source>
        <dbReference type="EMBL" id="RKJ91311.1"/>
    </source>
</evidence>
<dbReference type="InterPro" id="IPR048634">
    <property type="entry name" value="SecD_SecF_C"/>
</dbReference>
<reference evidence="17" key="2">
    <citation type="submission" date="2017-10" db="EMBL/GenBank/DDBJ databases">
        <authorList>
            <person name="Colston S.M."/>
            <person name="Graf J."/>
        </authorList>
    </citation>
    <scope>NUCLEOTIDE SEQUENCE</scope>
    <source>
        <strain evidence="17">BAQ071013-135</strain>
    </source>
</reference>
<feature type="transmembrane region" description="Helical" evidence="9">
    <location>
        <begin position="189"/>
        <end position="210"/>
    </location>
</feature>
<evidence type="ECO:0000313" key="17">
    <source>
        <dbReference type="EMBL" id="TND54406.1"/>
    </source>
</evidence>
<dbReference type="Proteomes" id="UP000267614">
    <property type="component" value="Chromosome"/>
</dbReference>
<evidence type="ECO:0000256" key="6">
    <source>
        <dbReference type="ARBA" id="ARBA00022989"/>
    </source>
</evidence>
<dbReference type="PRINTS" id="PR01755">
    <property type="entry name" value="SECFTRNLCASE"/>
</dbReference>
<evidence type="ECO:0000313" key="12">
    <source>
        <dbReference type="EMBL" id="AYV36982.1"/>
    </source>
</evidence>
<evidence type="ECO:0000259" key="10">
    <source>
        <dbReference type="Pfam" id="PF02355"/>
    </source>
</evidence>
<dbReference type="GO" id="GO:0043952">
    <property type="term" value="P:protein transport by the Sec complex"/>
    <property type="evidence" value="ECO:0007669"/>
    <property type="project" value="UniProtKB-UniRule"/>
</dbReference>
<dbReference type="OMA" id="AFEWRMA"/>
<dbReference type="Pfam" id="PF02355">
    <property type="entry name" value="SecD_SecF_C"/>
    <property type="match status" value="1"/>
</dbReference>
<evidence type="ECO:0000313" key="20">
    <source>
        <dbReference type="Proteomes" id="UP000267614"/>
    </source>
</evidence>
<evidence type="ECO:0000313" key="13">
    <source>
        <dbReference type="EMBL" id="MCR4449197.1"/>
    </source>
</evidence>
<evidence type="ECO:0000256" key="8">
    <source>
        <dbReference type="ARBA" id="ARBA00023136"/>
    </source>
</evidence>
<keyword evidence="4 9" id="KW-0812">Transmembrane</keyword>
<feature type="transmembrane region" description="Helical" evidence="9">
    <location>
        <begin position="237"/>
        <end position="256"/>
    </location>
</feature>
<dbReference type="EMBL" id="JANLFC010000038">
    <property type="protein sequence ID" value="MCR4449197.1"/>
    <property type="molecule type" value="Genomic_DNA"/>
</dbReference>
<name>A0A0T6MSK6_AERVE</name>
<keyword evidence="6 9" id="KW-1133">Transmembrane helix</keyword>
<dbReference type="InterPro" id="IPR022813">
    <property type="entry name" value="SecD/SecF_arch_bac"/>
</dbReference>
<reference evidence="16 22" key="7">
    <citation type="submission" date="2019-04" db="EMBL/GenBank/DDBJ databases">
        <title>Comparative genomics of Aeromonas veronii strains pathogenic to fish.</title>
        <authorList>
            <person name="Cascarano M.C."/>
            <person name="Smyrli M."/>
            <person name="Katharios P."/>
        </authorList>
    </citation>
    <scope>NUCLEOTIDE SEQUENCE [LARGE SCALE GENOMIC DNA]</scope>
    <source>
        <strain evidence="16 22">XU1</strain>
    </source>
</reference>
<reference evidence="17" key="6">
    <citation type="journal article" date="2019" name="PLoS ONE">
        <title>Identification and characterization of putative Aeromonas spp. T3SS effectors.</title>
        <authorList>
            <person name="Rangel L.T."/>
            <person name="Marden J."/>
            <person name="Colston S."/>
            <person name="Setubal J.C."/>
            <person name="Graf J."/>
            <person name="Gogarten J.P."/>
        </authorList>
    </citation>
    <scope>NUCLEOTIDE SEQUENCE</scope>
    <source>
        <strain evidence="17">BAQ071013-135</strain>
    </source>
</reference>
<dbReference type="InterPro" id="IPR022645">
    <property type="entry name" value="SecD/SecF_bac"/>
</dbReference>
<feature type="transmembrane region" description="Helical" evidence="9">
    <location>
        <begin position="262"/>
        <end position="291"/>
    </location>
</feature>
<dbReference type="Proteomes" id="UP000309618">
    <property type="component" value="Unassembled WGS sequence"/>
</dbReference>
<dbReference type="Gene3D" id="1.20.1640.10">
    <property type="entry name" value="Multidrug efflux transporter AcrB transmembrane domain"/>
    <property type="match status" value="1"/>
</dbReference>
<reference evidence="15 21" key="4">
    <citation type="submission" date="2018-09" db="EMBL/GenBank/DDBJ databases">
        <title>Genome sequencing of Aeromonas veronii MS-17-88.</title>
        <authorList>
            <person name="Tekedar H.C."/>
            <person name="Arick M.A."/>
            <person name="Hsu C.-Y."/>
            <person name="Thrash A."/>
            <person name="Karsi A."/>
            <person name="Lawrence M.L."/>
            <person name="Abdelhamed H."/>
        </authorList>
    </citation>
    <scope>NUCLEOTIDE SEQUENCE [LARGE SCALE GENOMIC DNA]</scope>
    <source>
        <strain evidence="15 21">MS 17-88</strain>
    </source>
</reference>
<comment type="subcellular location">
    <subcellularLocation>
        <location evidence="1 9">Cell membrane</location>
        <topology evidence="1 9">Multi-pass membrane protein</topology>
    </subcellularLocation>
</comment>
<dbReference type="EMBL" id="PZKL01000001">
    <property type="protein sequence ID" value="PTH83112.1"/>
    <property type="molecule type" value="Genomic_DNA"/>
</dbReference>
<reference evidence="12 20" key="5">
    <citation type="submission" date="2018-11" db="EMBL/GenBank/DDBJ databases">
        <title>Complete genome sequence of multidrug-resistant Aeromonas veronii strain MS-18-37.</title>
        <authorList>
            <person name="Abdelhamed H."/>
            <person name="Lawrence M."/>
            <person name="Waldbieser G."/>
        </authorList>
    </citation>
    <scope>NUCLEOTIDE SEQUENCE [LARGE SCALE GENOMIC DNA]</scope>
    <source>
        <strain evidence="12 20">MS-18-37</strain>
    </source>
</reference>
<evidence type="ECO:0000256" key="5">
    <source>
        <dbReference type="ARBA" id="ARBA00022927"/>
    </source>
</evidence>
<comment type="subunit">
    <text evidence="9">Forms a complex with SecD. Part of the essential Sec protein translocation apparatus which comprises SecA, SecYEG and auxiliary proteins SecDF-YajC and YidC.</text>
</comment>
<dbReference type="GO" id="GO:0005886">
    <property type="term" value="C:plasma membrane"/>
    <property type="evidence" value="ECO:0007669"/>
    <property type="project" value="UniProtKB-SubCell"/>
</dbReference>
<dbReference type="Proteomes" id="UP000076809">
    <property type="component" value="Chromosome"/>
</dbReference>
<evidence type="ECO:0000256" key="4">
    <source>
        <dbReference type="ARBA" id="ARBA00022692"/>
    </source>
</evidence>
<dbReference type="Pfam" id="PF07549">
    <property type="entry name" value="Sec_GG"/>
    <property type="match status" value="1"/>
</dbReference>
<dbReference type="RefSeq" id="WP_005337322.1">
    <property type="nucleotide sequence ID" value="NZ_AP022281.1"/>
</dbReference>
<evidence type="ECO:0000256" key="9">
    <source>
        <dbReference type="HAMAP-Rule" id="MF_01464"/>
    </source>
</evidence>
<dbReference type="KEGG" id="avo:AMS64_11700"/>
<evidence type="ECO:0000313" key="18">
    <source>
        <dbReference type="Proteomes" id="UP000076809"/>
    </source>
</evidence>
<dbReference type="EMBL" id="RAWX01000001">
    <property type="protein sequence ID" value="RKJ91311.1"/>
    <property type="molecule type" value="Genomic_DNA"/>
</dbReference>
<evidence type="ECO:0000256" key="2">
    <source>
        <dbReference type="ARBA" id="ARBA00022448"/>
    </source>
</evidence>
<evidence type="ECO:0000313" key="14">
    <source>
        <dbReference type="EMBL" id="PTH83112.1"/>
    </source>
</evidence>
<evidence type="ECO:0000256" key="3">
    <source>
        <dbReference type="ARBA" id="ARBA00022475"/>
    </source>
</evidence>
<dbReference type="NCBIfam" id="TIGR00966">
    <property type="entry name" value="transloc_SecF"/>
    <property type="match status" value="1"/>
</dbReference>
<dbReference type="EMBL" id="PDXJ01000010">
    <property type="protein sequence ID" value="TND54406.1"/>
    <property type="molecule type" value="Genomic_DNA"/>
</dbReference>
<keyword evidence="8 9" id="KW-0472">Membrane</keyword>
<keyword evidence="5 9" id="KW-0653">Protein transport</keyword>
<dbReference type="GO" id="GO:0015450">
    <property type="term" value="F:protein-transporting ATPase activity"/>
    <property type="evidence" value="ECO:0007669"/>
    <property type="project" value="InterPro"/>
</dbReference>
<dbReference type="InterPro" id="IPR005665">
    <property type="entry name" value="SecF_bac"/>
</dbReference>